<reference evidence="2" key="1">
    <citation type="submission" date="2016-10" db="EMBL/GenBank/DDBJ databases">
        <authorList>
            <person name="Varghese N."/>
            <person name="Submissions S."/>
        </authorList>
    </citation>
    <scope>NUCLEOTIDE SEQUENCE [LARGE SCALE GENOMIC DNA]</scope>
    <source>
        <strain evidence="2">DSM 16477</strain>
    </source>
</reference>
<dbReference type="Proteomes" id="UP000199399">
    <property type="component" value="Unassembled WGS sequence"/>
</dbReference>
<proteinExistence type="predicted"/>
<evidence type="ECO:0000313" key="2">
    <source>
        <dbReference type="Proteomes" id="UP000199399"/>
    </source>
</evidence>
<dbReference type="AlphaFoldDB" id="A0A1G7TT45"/>
<dbReference type="EMBL" id="FNBP01000007">
    <property type="protein sequence ID" value="SDG37730.1"/>
    <property type="molecule type" value="Genomic_DNA"/>
</dbReference>
<sequence>MCAKADLVEQASRIGLSVREHFCETKDDSGSVRRCPHFDRCAFLEQFKSEATCHFLATAYLGLPNPGNVVPDLRVVDETFWRESLMISDIDVVAFKEARAFLTIFDGEMHMKLRAAAKHVVRCLEDGGPLSDLPYTEKDYAAFAQVEWKGQLTAKGILPDQDIFTQKSKLAVATQQYRSASRFAAVWNVLREARRAGLPGCERLRLLSTNKSEVIRVLLKRPLRHQEPMLILDSDADTEILKALGCDIRNEHQLTLRPNAHVVQVHDHQMSMNSLLNSKSNRDGCRMLIAKEVLRDRLDRNAGVLVGAPKSVVRAMFEDAGYDFGSMNKDEVTETMLTTKLHGARWLWFGSRSLGSNLYKDCASVIVLGRQELPVSALEDQGRALWGDTEGEPLNFVTPDVKGAQWLPYVEAQYEMADGSRMAVEVPCHPDPRIRRLQFQSRELATRQLVERLRLAHAPYRKRVILTCNIPIPGLPINELVSWEALVGCRVEAAISMSLVEQGEVAFDYKSIAAGAPTIFATVEAVSGYLKRNKLISSRIKSLKKLAKPFGGTLKIENCSLDARHAKMAFTIEDLLSQD</sequence>
<protein>
    <submittedName>
        <fullName evidence="1">Uncharacterized protein</fullName>
    </submittedName>
</protein>
<accession>A0A1G7TT45</accession>
<gene>
    <name evidence="1" type="ORF">SAMN04489759_10733</name>
</gene>
<keyword evidence="2" id="KW-1185">Reference proteome</keyword>
<organism evidence="1 2">
    <name type="scientific">Sulfitobacter delicatus</name>
    <dbReference type="NCBI Taxonomy" id="218672"/>
    <lineage>
        <taxon>Bacteria</taxon>
        <taxon>Pseudomonadati</taxon>
        <taxon>Pseudomonadota</taxon>
        <taxon>Alphaproteobacteria</taxon>
        <taxon>Rhodobacterales</taxon>
        <taxon>Roseobacteraceae</taxon>
        <taxon>Sulfitobacter</taxon>
    </lineage>
</organism>
<name>A0A1G7TT45_9RHOB</name>
<evidence type="ECO:0000313" key="1">
    <source>
        <dbReference type="EMBL" id="SDG37730.1"/>
    </source>
</evidence>